<dbReference type="GO" id="GO:0120241">
    <property type="term" value="F:2-iminobutanoate/2-iminopropanoate deaminase"/>
    <property type="evidence" value="ECO:0007669"/>
    <property type="project" value="UniProtKB-EC"/>
</dbReference>
<organism evidence="3 4">
    <name type="scientific">Cupriavidus respiraculi</name>
    <dbReference type="NCBI Taxonomy" id="195930"/>
    <lineage>
        <taxon>Bacteria</taxon>
        <taxon>Pseudomonadati</taxon>
        <taxon>Pseudomonadota</taxon>
        <taxon>Betaproteobacteria</taxon>
        <taxon>Burkholderiales</taxon>
        <taxon>Burkholderiaceae</taxon>
        <taxon>Cupriavidus</taxon>
    </lineage>
</organism>
<keyword evidence="2" id="KW-0732">Signal</keyword>
<evidence type="ECO:0000313" key="3">
    <source>
        <dbReference type="EMBL" id="CAG9182224.1"/>
    </source>
</evidence>
<feature type="signal peptide" evidence="2">
    <location>
        <begin position="1"/>
        <end position="24"/>
    </location>
</feature>
<comment type="similarity">
    <text evidence="1">Belongs to the RutC family.</text>
</comment>
<evidence type="ECO:0000256" key="2">
    <source>
        <dbReference type="SAM" id="SignalP"/>
    </source>
</evidence>
<proteinExistence type="inferred from homology"/>
<protein>
    <submittedName>
        <fullName evidence="3">2-iminobutanoate/2-iminopropanoate deaminase</fullName>
        <ecNumber evidence="3">3.5.99.10</ecNumber>
    </submittedName>
</protein>
<dbReference type="PROSITE" id="PS01094">
    <property type="entry name" value="UPF0076"/>
    <property type="match status" value="1"/>
</dbReference>
<dbReference type="Gene3D" id="3.30.1330.40">
    <property type="entry name" value="RutC-like"/>
    <property type="match status" value="1"/>
</dbReference>
<dbReference type="SUPFAM" id="SSF55298">
    <property type="entry name" value="YjgF-like"/>
    <property type="match status" value="1"/>
</dbReference>
<sequence length="155" mass="16100">MKRTIAVFAAALSGAALLSACAHHGGGGELRAVSSPDAPKAIGPYSQAVRAGNVLYLAGQIPIHPKTGELLKDAPIEAQTRLVLDNLKAVLAADGMTMANVVSTTVYLKDLNDFAKMNEVYGTYFTGTTPARATVQVARLPRDVGVEIGAIAVKP</sequence>
<evidence type="ECO:0000256" key="1">
    <source>
        <dbReference type="ARBA" id="ARBA00010552"/>
    </source>
</evidence>
<accession>A0ABM8XPK8</accession>
<dbReference type="EC" id="3.5.99.10" evidence="3"/>
<dbReference type="RefSeq" id="WP_224044083.1">
    <property type="nucleotide sequence ID" value="NZ_CAJZAH010000007.1"/>
</dbReference>
<dbReference type="Pfam" id="PF01042">
    <property type="entry name" value="Ribonuc_L-PSP"/>
    <property type="match status" value="1"/>
</dbReference>
<gene>
    <name evidence="3" type="primary">ridA</name>
    <name evidence="3" type="ORF">LMG21510_04502</name>
</gene>
<dbReference type="InterPro" id="IPR019897">
    <property type="entry name" value="RidA_CS"/>
</dbReference>
<dbReference type="CDD" id="cd00448">
    <property type="entry name" value="YjgF_YER057c_UK114_family"/>
    <property type="match status" value="1"/>
</dbReference>
<dbReference type="EMBL" id="CAJZAH010000007">
    <property type="protein sequence ID" value="CAG9182224.1"/>
    <property type="molecule type" value="Genomic_DNA"/>
</dbReference>
<feature type="chain" id="PRO_5045160247" evidence="2">
    <location>
        <begin position="25"/>
        <end position="155"/>
    </location>
</feature>
<dbReference type="InterPro" id="IPR006175">
    <property type="entry name" value="YjgF/YER057c/UK114"/>
</dbReference>
<dbReference type="PANTHER" id="PTHR11803">
    <property type="entry name" value="2-IMINOBUTANOATE/2-IMINOPROPANOATE DEAMINASE RIDA"/>
    <property type="match status" value="1"/>
</dbReference>
<name>A0ABM8XPK8_9BURK</name>
<dbReference type="PROSITE" id="PS51257">
    <property type="entry name" value="PROKAR_LIPOPROTEIN"/>
    <property type="match status" value="1"/>
</dbReference>
<dbReference type="InterPro" id="IPR035959">
    <property type="entry name" value="RutC-like_sf"/>
</dbReference>
<evidence type="ECO:0000313" key="4">
    <source>
        <dbReference type="Proteomes" id="UP000721236"/>
    </source>
</evidence>
<keyword evidence="3" id="KW-0378">Hydrolase</keyword>
<dbReference type="PANTHER" id="PTHR11803:SF58">
    <property type="entry name" value="PROTEIN HMF1-RELATED"/>
    <property type="match status" value="1"/>
</dbReference>
<dbReference type="NCBIfam" id="TIGR00004">
    <property type="entry name" value="Rid family detoxifying hydrolase"/>
    <property type="match status" value="1"/>
</dbReference>
<comment type="caution">
    <text evidence="3">The sequence shown here is derived from an EMBL/GenBank/DDBJ whole genome shotgun (WGS) entry which is preliminary data.</text>
</comment>
<dbReference type="InterPro" id="IPR006056">
    <property type="entry name" value="RidA"/>
</dbReference>
<keyword evidence="4" id="KW-1185">Reference proteome</keyword>
<reference evidence="3 4" key="1">
    <citation type="submission" date="2021-08" db="EMBL/GenBank/DDBJ databases">
        <authorList>
            <person name="Peeters C."/>
        </authorList>
    </citation>
    <scope>NUCLEOTIDE SEQUENCE [LARGE SCALE GENOMIC DNA]</scope>
    <source>
        <strain evidence="3 4">LMG 21510</strain>
    </source>
</reference>
<dbReference type="Proteomes" id="UP000721236">
    <property type="component" value="Unassembled WGS sequence"/>
</dbReference>